<dbReference type="SMART" id="SM00482">
    <property type="entry name" value="POLAc"/>
    <property type="match status" value="1"/>
</dbReference>
<evidence type="ECO:0000256" key="2">
    <source>
        <dbReference type="ARBA" id="ARBA00022705"/>
    </source>
</evidence>
<keyword evidence="6" id="KW-0378">Hydrolase</keyword>
<dbReference type="Pfam" id="PF00476">
    <property type="entry name" value="DNA_pol_A"/>
    <property type="match status" value="1"/>
</dbReference>
<evidence type="ECO:0000256" key="1">
    <source>
        <dbReference type="ARBA" id="ARBA00012417"/>
    </source>
</evidence>
<dbReference type="InParanoid" id="A0A545AV39"/>
<dbReference type="AlphaFoldDB" id="A0A545AV39"/>
<keyword evidence="6" id="KW-0269">Exonuclease</keyword>
<keyword evidence="2" id="KW-0235">DNA replication</keyword>
<dbReference type="InterPro" id="IPR002298">
    <property type="entry name" value="DNA_polymerase_A"/>
</dbReference>
<evidence type="ECO:0000259" key="5">
    <source>
        <dbReference type="SMART" id="SM00482"/>
    </source>
</evidence>
<dbReference type="Gene3D" id="3.30.70.370">
    <property type="match status" value="1"/>
</dbReference>
<comment type="caution">
    <text evidence="6">The sequence shown here is derived from an EMBL/GenBank/DDBJ whole genome shotgun (WGS) entry which is preliminary data.</text>
</comment>
<dbReference type="InterPro" id="IPR001098">
    <property type="entry name" value="DNA-dir_DNA_pol_A_palm_dom"/>
</dbReference>
<dbReference type="EMBL" id="VIRS01000008">
    <property type="protein sequence ID" value="TQS44465.1"/>
    <property type="molecule type" value="Genomic_DNA"/>
</dbReference>
<accession>A0A545AV39</accession>
<dbReference type="PANTHER" id="PTHR10133:SF27">
    <property type="entry name" value="DNA POLYMERASE NU"/>
    <property type="match status" value="1"/>
</dbReference>
<evidence type="ECO:0000256" key="4">
    <source>
        <dbReference type="SAM" id="MobiDB-lite"/>
    </source>
</evidence>
<gene>
    <name evidence="6" type="ORF">FL583_13435</name>
</gene>
<evidence type="ECO:0000313" key="6">
    <source>
        <dbReference type="EMBL" id="TQS44465.1"/>
    </source>
</evidence>
<keyword evidence="7" id="KW-1185">Reference proteome</keyword>
<organism evidence="6 7">
    <name type="scientific">Cryptosporangium phraense</name>
    <dbReference type="NCBI Taxonomy" id="2593070"/>
    <lineage>
        <taxon>Bacteria</taxon>
        <taxon>Bacillati</taxon>
        <taxon>Actinomycetota</taxon>
        <taxon>Actinomycetes</taxon>
        <taxon>Cryptosporangiales</taxon>
        <taxon>Cryptosporangiaceae</taxon>
        <taxon>Cryptosporangium</taxon>
    </lineage>
</organism>
<feature type="domain" description="DNA-directed DNA polymerase family A palm" evidence="5">
    <location>
        <begin position="317"/>
        <end position="529"/>
    </location>
</feature>
<protein>
    <recommendedName>
        <fullName evidence="1">DNA-directed DNA polymerase</fullName>
        <ecNumber evidence="1">2.7.7.7</ecNumber>
    </recommendedName>
</protein>
<evidence type="ECO:0000313" key="7">
    <source>
        <dbReference type="Proteomes" id="UP000317982"/>
    </source>
</evidence>
<feature type="region of interest" description="Disordered" evidence="4">
    <location>
        <begin position="437"/>
        <end position="466"/>
    </location>
</feature>
<name>A0A545AV39_9ACTN</name>
<dbReference type="GO" id="GO:0006261">
    <property type="term" value="P:DNA-templated DNA replication"/>
    <property type="evidence" value="ECO:0007669"/>
    <property type="project" value="InterPro"/>
</dbReference>
<dbReference type="PANTHER" id="PTHR10133">
    <property type="entry name" value="DNA POLYMERASE I"/>
    <property type="match status" value="1"/>
</dbReference>
<dbReference type="InterPro" id="IPR043502">
    <property type="entry name" value="DNA/RNA_pol_sf"/>
</dbReference>
<proteinExistence type="predicted"/>
<evidence type="ECO:0000256" key="3">
    <source>
        <dbReference type="ARBA" id="ARBA00049244"/>
    </source>
</evidence>
<dbReference type="Proteomes" id="UP000317982">
    <property type="component" value="Unassembled WGS sequence"/>
</dbReference>
<dbReference type="CDD" id="cd06444">
    <property type="entry name" value="DNA_pol_A"/>
    <property type="match status" value="1"/>
</dbReference>
<dbReference type="RefSeq" id="WP_142704949.1">
    <property type="nucleotide sequence ID" value="NZ_VIRS01000008.1"/>
</dbReference>
<dbReference type="SUPFAM" id="SSF56672">
    <property type="entry name" value="DNA/RNA polymerases"/>
    <property type="match status" value="1"/>
</dbReference>
<dbReference type="Gene3D" id="1.10.150.20">
    <property type="entry name" value="5' to 3' exonuclease, C-terminal subdomain"/>
    <property type="match status" value="1"/>
</dbReference>
<comment type="catalytic activity">
    <reaction evidence="3">
        <text>DNA(n) + a 2'-deoxyribonucleoside 5'-triphosphate = DNA(n+1) + diphosphate</text>
        <dbReference type="Rhea" id="RHEA:22508"/>
        <dbReference type="Rhea" id="RHEA-COMP:17339"/>
        <dbReference type="Rhea" id="RHEA-COMP:17340"/>
        <dbReference type="ChEBI" id="CHEBI:33019"/>
        <dbReference type="ChEBI" id="CHEBI:61560"/>
        <dbReference type="ChEBI" id="CHEBI:173112"/>
        <dbReference type="EC" id="2.7.7.7"/>
    </reaction>
</comment>
<dbReference type="NCBIfam" id="NF011538">
    <property type="entry name" value="PRK14975.1-1"/>
    <property type="match status" value="1"/>
</dbReference>
<sequence>MLIALVPGWGGGGWLAEIDAAGTVAGPVRWFAESAVLAREVAARERASKPRWLWPTAAAVYPALLRAGVRVGRCHDLELAEALLNGYDGHWGAPKSLGSALARARGLPVPPDPPPRPRDVQASLFALDAEPTAEGEPIAELAEVYRAQLRRVAAVERPERFRLLIAAESAGALAAAEMGHDGLPWSVQRHDALLEQLLGPRPLPGDLPVRLHELAAEVRDAFGGAKVNPDAPADVVRAFGRAGIQIPSTRSWVLKRVEHPAVAPILAYKELSRLFAANGWAWQDTWVSGGRMRPEFVPGAVVSGRWATRGGAALQLPKIARQAVVADPGHVFVVADAASLEPRVLAAISGDRRLAEFAASGDLYTALAADAFDHDRARAKIGMLGALYGQTSGEGGRLAHVLRRRFPEALATVDAAARAGEEGRLVRSWLGRTCPPPGASFEEGAATGEGSPTGDEGGEPPTSDARRAARGRFTRNFLVQATAAEWALILVAGLRRRLHAMPPGPADADGARLVFFQHDEVMVHCRAELADEVSEAVVASAEEARQLLFGPTPVRFPLDLAVVTSYADA</sequence>
<reference evidence="6 7" key="1">
    <citation type="submission" date="2019-07" db="EMBL/GenBank/DDBJ databases">
        <title>Cryptosporangium phraense sp. nov., isolated from plant litter.</title>
        <authorList>
            <person name="Suriyachadkun C."/>
        </authorList>
    </citation>
    <scope>NUCLEOTIDE SEQUENCE [LARGE SCALE GENOMIC DNA]</scope>
    <source>
        <strain evidence="6 7">A-T 5661</strain>
    </source>
</reference>
<keyword evidence="6" id="KW-0540">Nuclease</keyword>
<dbReference type="GO" id="GO:0004527">
    <property type="term" value="F:exonuclease activity"/>
    <property type="evidence" value="ECO:0007669"/>
    <property type="project" value="UniProtKB-KW"/>
</dbReference>
<dbReference type="GO" id="GO:0006302">
    <property type="term" value="P:double-strand break repair"/>
    <property type="evidence" value="ECO:0007669"/>
    <property type="project" value="TreeGrafter"/>
</dbReference>
<dbReference type="GO" id="GO:0003887">
    <property type="term" value="F:DNA-directed DNA polymerase activity"/>
    <property type="evidence" value="ECO:0007669"/>
    <property type="project" value="UniProtKB-EC"/>
</dbReference>
<dbReference type="GO" id="GO:0003677">
    <property type="term" value="F:DNA binding"/>
    <property type="evidence" value="ECO:0007669"/>
    <property type="project" value="InterPro"/>
</dbReference>
<dbReference type="OrthoDB" id="4414061at2"/>
<dbReference type="EC" id="2.7.7.7" evidence="1"/>